<comment type="caution">
    <text evidence="1">The sequence shown here is derived from an EMBL/GenBank/DDBJ whole genome shotgun (WGS) entry which is preliminary data.</text>
</comment>
<dbReference type="EMBL" id="JBFRHK010000002">
    <property type="protein sequence ID" value="MEX3744424.1"/>
    <property type="molecule type" value="Genomic_DNA"/>
</dbReference>
<proteinExistence type="predicted"/>
<gene>
    <name evidence="1" type="ORF">AB1300_04685</name>
</gene>
<protein>
    <submittedName>
        <fullName evidence="1">Uncharacterized protein</fullName>
    </submittedName>
</protein>
<accession>A0ABV3VU49</accession>
<keyword evidence="2" id="KW-1185">Reference proteome</keyword>
<organism evidence="1 2">
    <name type="scientific">Lysinibacillus xylanilyticus</name>
    <dbReference type="NCBI Taxonomy" id="582475"/>
    <lineage>
        <taxon>Bacteria</taxon>
        <taxon>Bacillati</taxon>
        <taxon>Bacillota</taxon>
        <taxon>Bacilli</taxon>
        <taxon>Bacillales</taxon>
        <taxon>Bacillaceae</taxon>
        <taxon>Lysinibacillus</taxon>
    </lineage>
</organism>
<reference evidence="1 2" key="1">
    <citation type="submission" date="2024-07" db="EMBL/GenBank/DDBJ databases">
        <title>Characterization of a bacterium isolated from hydrolysated instant sea cucumber by whole-genome sequencing and metabolomics.</title>
        <authorList>
            <person name="Luo X."/>
            <person name="Zhang Z."/>
            <person name="Zheng Z."/>
            <person name="Zhang W."/>
            <person name="Ming T."/>
            <person name="Jiao L."/>
            <person name="Su X."/>
            <person name="Kong F."/>
            <person name="Xu J."/>
        </authorList>
    </citation>
    <scope>NUCLEOTIDE SEQUENCE [LARGE SCALE GENOMIC DNA]</scope>
    <source>
        <strain evidence="1 2">XL-2024</strain>
    </source>
</reference>
<dbReference type="Proteomes" id="UP001558534">
    <property type="component" value="Unassembled WGS sequence"/>
</dbReference>
<dbReference type="RefSeq" id="WP_368635418.1">
    <property type="nucleotide sequence ID" value="NZ_JBFRHK010000002.1"/>
</dbReference>
<evidence type="ECO:0000313" key="1">
    <source>
        <dbReference type="EMBL" id="MEX3744424.1"/>
    </source>
</evidence>
<sequence>MLIGKDVVERELSIKNDIGVVFDDFHVPETLNVTQLDKITKKYLKRGIQTLF</sequence>
<name>A0ABV3VU49_9BACI</name>
<evidence type="ECO:0000313" key="2">
    <source>
        <dbReference type="Proteomes" id="UP001558534"/>
    </source>
</evidence>